<dbReference type="Gene3D" id="3.10.450.50">
    <property type="match status" value="1"/>
</dbReference>
<reference evidence="1" key="1">
    <citation type="submission" date="2022-10" db="EMBL/GenBank/DDBJ databases">
        <title>Tapping the CABI collections for fungal endophytes: first genome assemblies for Collariella, Neodidymelliopsis, Ascochyta clinopodiicola, Didymella pomorum, Didymosphaeria variabile, Neocosmospora piperis and Neocucurbitaria cava.</title>
        <authorList>
            <person name="Hill R."/>
        </authorList>
    </citation>
    <scope>NUCLEOTIDE SEQUENCE</scope>
    <source>
        <strain evidence="1">IMI 355091</strain>
    </source>
</reference>
<accession>A0A9W8ZAN3</accession>
<protein>
    <recommendedName>
        <fullName evidence="3">SnoaL-like domain-containing protein</fullName>
    </recommendedName>
</protein>
<evidence type="ECO:0000313" key="1">
    <source>
        <dbReference type="EMBL" id="KAJ4403344.1"/>
    </source>
</evidence>
<dbReference type="SUPFAM" id="SSF54427">
    <property type="entry name" value="NTF2-like"/>
    <property type="match status" value="1"/>
</dbReference>
<comment type="caution">
    <text evidence="1">The sequence shown here is derived from an EMBL/GenBank/DDBJ whole genome shotgun (WGS) entry which is preliminary data.</text>
</comment>
<organism evidence="1 2">
    <name type="scientific">Didymella pomorum</name>
    <dbReference type="NCBI Taxonomy" id="749634"/>
    <lineage>
        <taxon>Eukaryota</taxon>
        <taxon>Fungi</taxon>
        <taxon>Dikarya</taxon>
        <taxon>Ascomycota</taxon>
        <taxon>Pezizomycotina</taxon>
        <taxon>Dothideomycetes</taxon>
        <taxon>Pleosporomycetidae</taxon>
        <taxon>Pleosporales</taxon>
        <taxon>Pleosporineae</taxon>
        <taxon>Didymellaceae</taxon>
        <taxon>Didymella</taxon>
    </lineage>
</organism>
<dbReference type="AlphaFoldDB" id="A0A9W8ZAN3"/>
<dbReference type="OrthoDB" id="2148716at2759"/>
<sequence>MSTPSALALTPREAVTDALHRAILGLDSNNRALFESACLTTEEMQWIGGGYAIMGWEDISALFERVFNLITTHVISNVRNQMTTGRSERRD</sequence>
<dbReference type="Proteomes" id="UP001140510">
    <property type="component" value="Unassembled WGS sequence"/>
</dbReference>
<evidence type="ECO:0000313" key="2">
    <source>
        <dbReference type="Proteomes" id="UP001140510"/>
    </source>
</evidence>
<keyword evidence="2" id="KW-1185">Reference proteome</keyword>
<dbReference type="EMBL" id="JAPEVA010000052">
    <property type="protein sequence ID" value="KAJ4403344.1"/>
    <property type="molecule type" value="Genomic_DNA"/>
</dbReference>
<proteinExistence type="predicted"/>
<evidence type="ECO:0008006" key="3">
    <source>
        <dbReference type="Google" id="ProtNLM"/>
    </source>
</evidence>
<gene>
    <name evidence="1" type="ORF">N0V91_006575</name>
</gene>
<name>A0A9W8ZAN3_9PLEO</name>
<dbReference type="InterPro" id="IPR032710">
    <property type="entry name" value="NTF2-like_dom_sf"/>
</dbReference>